<name>A0A6G1D3U3_9ORYZ</name>
<evidence type="ECO:0000313" key="2">
    <source>
        <dbReference type="Proteomes" id="UP000479710"/>
    </source>
</evidence>
<dbReference type="EMBL" id="SPHZ02000007">
    <property type="protein sequence ID" value="KAF0907066.1"/>
    <property type="molecule type" value="Genomic_DNA"/>
</dbReference>
<proteinExistence type="predicted"/>
<keyword evidence="2" id="KW-1185">Reference proteome</keyword>
<gene>
    <name evidence="1" type="ORF">E2562_014669</name>
</gene>
<organism evidence="1 2">
    <name type="scientific">Oryza meyeriana var. granulata</name>
    <dbReference type="NCBI Taxonomy" id="110450"/>
    <lineage>
        <taxon>Eukaryota</taxon>
        <taxon>Viridiplantae</taxon>
        <taxon>Streptophyta</taxon>
        <taxon>Embryophyta</taxon>
        <taxon>Tracheophyta</taxon>
        <taxon>Spermatophyta</taxon>
        <taxon>Magnoliopsida</taxon>
        <taxon>Liliopsida</taxon>
        <taxon>Poales</taxon>
        <taxon>Poaceae</taxon>
        <taxon>BOP clade</taxon>
        <taxon>Oryzoideae</taxon>
        <taxon>Oryzeae</taxon>
        <taxon>Oryzinae</taxon>
        <taxon>Oryza</taxon>
        <taxon>Oryza meyeriana</taxon>
    </lineage>
</organism>
<sequence length="149" mass="15631">MGFIAFLDRSTQQLMDAVKRPANKGDAAAVTAHLDTGVVLLDACNAITARLDRLRRRHLLSWFTLHLFSSGRLSGAASVLLTVDAVSSLAAAATAAVLYGEALQIVFPLLAALATKAGEVDAVDEAVRKLTSVLDSESDLDEAALRVAA</sequence>
<dbReference type="AlphaFoldDB" id="A0A6G1D3U3"/>
<reference evidence="1 2" key="1">
    <citation type="submission" date="2019-11" db="EMBL/GenBank/DDBJ databases">
        <title>Whole genome sequence of Oryza granulata.</title>
        <authorList>
            <person name="Li W."/>
        </authorList>
    </citation>
    <scope>NUCLEOTIDE SEQUENCE [LARGE SCALE GENOMIC DNA]</scope>
    <source>
        <strain evidence="2">cv. Menghai</strain>
        <tissue evidence="1">Leaf</tissue>
    </source>
</reference>
<accession>A0A6G1D3U3</accession>
<comment type="caution">
    <text evidence="1">The sequence shown here is derived from an EMBL/GenBank/DDBJ whole genome shotgun (WGS) entry which is preliminary data.</text>
</comment>
<evidence type="ECO:0000313" key="1">
    <source>
        <dbReference type="EMBL" id="KAF0907066.1"/>
    </source>
</evidence>
<dbReference type="Proteomes" id="UP000479710">
    <property type="component" value="Unassembled WGS sequence"/>
</dbReference>
<protein>
    <submittedName>
        <fullName evidence="1">Uncharacterized protein</fullName>
    </submittedName>
</protein>